<dbReference type="Proteomes" id="UP000029643">
    <property type="component" value="Unassembled WGS sequence"/>
</dbReference>
<proteinExistence type="predicted"/>
<name>A0A090WXW4_9FLAO</name>
<gene>
    <name evidence="1" type="ORF">JCM19274_375</name>
</gene>
<dbReference type="EMBL" id="BBNU01000018">
    <property type="protein sequence ID" value="GAL81816.1"/>
    <property type="molecule type" value="Genomic_DNA"/>
</dbReference>
<evidence type="ECO:0000313" key="1">
    <source>
        <dbReference type="EMBL" id="GAL81816.1"/>
    </source>
</evidence>
<sequence length="189" mass="22809">MKLTKKIIGKSDSYLQDFLSYNLQWGIMCPIWKREFIQKLKGFKAGYPRLNDPELMIRALLVPNVKFKVFTDVNYDTVYNMNVVNWVALKDKYYQSLLLFIPEVSRSLEDVNKTDLKKYLSSYLKVWFRDFMFPSQLNLVYQNNTLINLFYKHKIISIFKKFKLKTLLFGHNVFYYFKRKFKDLIINLT</sequence>
<protein>
    <submittedName>
        <fullName evidence="1">Uncharacterized protein</fullName>
    </submittedName>
</protein>
<accession>A0A090WXW4</accession>
<dbReference type="AlphaFoldDB" id="A0A090WXW4"/>
<comment type="caution">
    <text evidence="1">The sequence shown here is derived from an EMBL/GenBank/DDBJ whole genome shotgun (WGS) entry which is preliminary data.</text>
</comment>
<evidence type="ECO:0000313" key="2">
    <source>
        <dbReference type="Proteomes" id="UP000029643"/>
    </source>
</evidence>
<reference evidence="1 2" key="1">
    <citation type="journal article" date="2014" name="Genome Announc.">
        <title>Draft Genome Sequences of Marine Flavobacterium Algibacter lectus Strains SS8 and NR4.</title>
        <authorList>
            <person name="Takatani N."/>
            <person name="Nakanishi M."/>
            <person name="Meirelles P."/>
            <person name="Mino S."/>
            <person name="Suda W."/>
            <person name="Oshima K."/>
            <person name="Hattori M."/>
            <person name="Ohkuma M."/>
            <person name="Hosokawa M."/>
            <person name="Miyashita K."/>
            <person name="Thompson F.L."/>
            <person name="Niwa A."/>
            <person name="Sawabe T."/>
            <person name="Sawabe T."/>
        </authorList>
    </citation>
    <scope>NUCLEOTIDE SEQUENCE [LARGE SCALE GENOMIC DNA]</scope>
    <source>
        <strain evidence="2">JCM19274</strain>
    </source>
</reference>
<organism evidence="1 2">
    <name type="scientific">Algibacter lectus</name>
    <dbReference type="NCBI Taxonomy" id="221126"/>
    <lineage>
        <taxon>Bacteria</taxon>
        <taxon>Pseudomonadati</taxon>
        <taxon>Bacteroidota</taxon>
        <taxon>Flavobacteriia</taxon>
        <taxon>Flavobacteriales</taxon>
        <taxon>Flavobacteriaceae</taxon>
        <taxon>Algibacter</taxon>
    </lineage>
</organism>